<feature type="region of interest" description="Disordered" evidence="1">
    <location>
        <begin position="218"/>
        <end position="237"/>
    </location>
</feature>
<sequence>MYYWAPLNFWTETQRDPMAHHTGVKEYEIGLRRADGTTKYTDGAGGAGMKNATADINQTVLTPQQSEVLAGVGRLEKIQISLSNEQVGKIELRTDPLGVHFPRTLNKTRPSEGYQALCLLRLASKTIVDQQIGRKKWAVSNNLDRILSTPGPISGLEGGSEAETLSLSKSPPRSVSRQKPQTWSPPISVRKSLHSRLKRQLETCASIAPGAAETLAINTNQSEATNMTHTGQKEKNA</sequence>
<evidence type="ECO:0000256" key="1">
    <source>
        <dbReference type="SAM" id="MobiDB-lite"/>
    </source>
</evidence>
<dbReference type="EMBL" id="JAWDGP010004106">
    <property type="protein sequence ID" value="KAK3767824.1"/>
    <property type="molecule type" value="Genomic_DNA"/>
</dbReference>
<evidence type="ECO:0000313" key="3">
    <source>
        <dbReference type="Proteomes" id="UP001283361"/>
    </source>
</evidence>
<feature type="compositionally biased region" description="Polar residues" evidence="1">
    <location>
        <begin position="163"/>
        <end position="185"/>
    </location>
</feature>
<name>A0AAE0ZEA0_9GAST</name>
<feature type="compositionally biased region" description="Polar residues" evidence="1">
    <location>
        <begin position="218"/>
        <end position="230"/>
    </location>
</feature>
<dbReference type="Proteomes" id="UP001283361">
    <property type="component" value="Unassembled WGS sequence"/>
</dbReference>
<reference evidence="2" key="1">
    <citation type="journal article" date="2023" name="G3 (Bethesda)">
        <title>A reference genome for the long-term kleptoplast-retaining sea slug Elysia crispata morphotype clarki.</title>
        <authorList>
            <person name="Eastman K.E."/>
            <person name="Pendleton A.L."/>
            <person name="Shaikh M.A."/>
            <person name="Suttiyut T."/>
            <person name="Ogas R."/>
            <person name="Tomko P."/>
            <person name="Gavelis G."/>
            <person name="Widhalm J.R."/>
            <person name="Wisecaver J.H."/>
        </authorList>
    </citation>
    <scope>NUCLEOTIDE SEQUENCE</scope>
    <source>
        <strain evidence="2">ECLA1</strain>
    </source>
</reference>
<feature type="region of interest" description="Disordered" evidence="1">
    <location>
        <begin position="150"/>
        <end position="190"/>
    </location>
</feature>
<keyword evidence="3" id="KW-1185">Reference proteome</keyword>
<protein>
    <submittedName>
        <fullName evidence="2">Uncharacterized protein</fullName>
    </submittedName>
</protein>
<gene>
    <name evidence="2" type="ORF">RRG08_053967</name>
</gene>
<organism evidence="2 3">
    <name type="scientific">Elysia crispata</name>
    <name type="common">lettuce slug</name>
    <dbReference type="NCBI Taxonomy" id="231223"/>
    <lineage>
        <taxon>Eukaryota</taxon>
        <taxon>Metazoa</taxon>
        <taxon>Spiralia</taxon>
        <taxon>Lophotrochozoa</taxon>
        <taxon>Mollusca</taxon>
        <taxon>Gastropoda</taxon>
        <taxon>Heterobranchia</taxon>
        <taxon>Euthyneura</taxon>
        <taxon>Panpulmonata</taxon>
        <taxon>Sacoglossa</taxon>
        <taxon>Placobranchoidea</taxon>
        <taxon>Plakobranchidae</taxon>
        <taxon>Elysia</taxon>
    </lineage>
</organism>
<accession>A0AAE0ZEA0</accession>
<dbReference type="AlphaFoldDB" id="A0AAE0ZEA0"/>
<proteinExistence type="predicted"/>
<comment type="caution">
    <text evidence="2">The sequence shown here is derived from an EMBL/GenBank/DDBJ whole genome shotgun (WGS) entry which is preliminary data.</text>
</comment>
<evidence type="ECO:0000313" key="2">
    <source>
        <dbReference type="EMBL" id="KAK3767824.1"/>
    </source>
</evidence>